<dbReference type="Proteomes" id="UP000660668">
    <property type="component" value="Unassembled WGS sequence"/>
</dbReference>
<feature type="transmembrane region" description="Helical" evidence="7">
    <location>
        <begin position="241"/>
        <end position="259"/>
    </location>
</feature>
<reference evidence="9" key="1">
    <citation type="submission" date="2020-11" db="EMBL/GenBank/DDBJ databases">
        <title>Nocardioides cynanchi sp. nov., isolated from soil of rhizosphere of Cynanchum wilfordii.</title>
        <authorList>
            <person name="Lee J.-S."/>
            <person name="Suh M.K."/>
            <person name="Kim J.-S."/>
        </authorList>
    </citation>
    <scope>NUCLEOTIDE SEQUENCE</scope>
    <source>
        <strain evidence="9">KCTC 19276</strain>
    </source>
</reference>
<keyword evidence="4 7" id="KW-0812">Transmembrane</keyword>
<keyword evidence="6 7" id="KW-0472">Membrane</keyword>
<comment type="caution">
    <text evidence="9">The sequence shown here is derived from an EMBL/GenBank/DDBJ whole genome shotgun (WGS) entry which is preliminary data.</text>
</comment>
<evidence type="ECO:0000313" key="9">
    <source>
        <dbReference type="EMBL" id="MBF4766863.1"/>
    </source>
</evidence>
<feature type="transmembrane region" description="Helical" evidence="7">
    <location>
        <begin position="30"/>
        <end position="50"/>
    </location>
</feature>
<evidence type="ECO:0000259" key="8">
    <source>
        <dbReference type="SMART" id="SM00014"/>
    </source>
</evidence>
<dbReference type="Pfam" id="PF01569">
    <property type="entry name" value="PAP2"/>
    <property type="match status" value="1"/>
</dbReference>
<feature type="transmembrane region" description="Helical" evidence="7">
    <location>
        <begin position="369"/>
        <end position="389"/>
    </location>
</feature>
<dbReference type="EMBL" id="JADKPO010000003">
    <property type="protein sequence ID" value="MBF4766863.1"/>
    <property type="molecule type" value="Genomic_DNA"/>
</dbReference>
<dbReference type="Gene3D" id="1.20.144.10">
    <property type="entry name" value="Phosphatidic acid phosphatase type 2/haloperoxidase"/>
    <property type="match status" value="1"/>
</dbReference>
<feature type="transmembrane region" description="Helical" evidence="7">
    <location>
        <begin position="6"/>
        <end position="23"/>
    </location>
</feature>
<proteinExistence type="inferred from homology"/>
<gene>
    <name evidence="9" type="ORF">ISU10_03660</name>
</gene>
<feature type="domain" description="Phosphatidic acid phosphatase type 2/haloperoxidase" evidence="8">
    <location>
        <begin position="327"/>
        <end position="439"/>
    </location>
</feature>
<evidence type="ECO:0000256" key="2">
    <source>
        <dbReference type="ARBA" id="ARBA00010792"/>
    </source>
</evidence>
<dbReference type="GO" id="GO:0005886">
    <property type="term" value="C:plasma membrane"/>
    <property type="evidence" value="ECO:0007669"/>
    <property type="project" value="UniProtKB-SubCell"/>
</dbReference>
<dbReference type="RefSeq" id="WP_194695008.1">
    <property type="nucleotide sequence ID" value="NZ_JADKPO010000003.1"/>
</dbReference>
<keyword evidence="3" id="KW-1003">Cell membrane</keyword>
<evidence type="ECO:0000256" key="5">
    <source>
        <dbReference type="ARBA" id="ARBA00022989"/>
    </source>
</evidence>
<dbReference type="CDD" id="cd03392">
    <property type="entry name" value="PAP2_like_2"/>
    <property type="match status" value="1"/>
</dbReference>
<evidence type="ECO:0000256" key="1">
    <source>
        <dbReference type="ARBA" id="ARBA00004651"/>
    </source>
</evidence>
<evidence type="ECO:0000256" key="4">
    <source>
        <dbReference type="ARBA" id="ARBA00022692"/>
    </source>
</evidence>
<evidence type="ECO:0000313" key="10">
    <source>
        <dbReference type="Proteomes" id="UP000660668"/>
    </source>
</evidence>
<dbReference type="AlphaFoldDB" id="A0A930VHQ0"/>
<dbReference type="InterPro" id="IPR000326">
    <property type="entry name" value="PAP2/HPO"/>
</dbReference>
<keyword evidence="10" id="KW-1185">Reference proteome</keyword>
<keyword evidence="5 7" id="KW-1133">Transmembrane helix</keyword>
<dbReference type="SMART" id="SM00014">
    <property type="entry name" value="acidPPc"/>
    <property type="match status" value="1"/>
</dbReference>
<dbReference type="InterPro" id="IPR036938">
    <property type="entry name" value="PAP2/HPO_sf"/>
</dbReference>
<dbReference type="SUPFAM" id="SSF48317">
    <property type="entry name" value="Acid phosphatase/Vanadium-dependent haloperoxidase"/>
    <property type="match status" value="1"/>
</dbReference>
<evidence type="ECO:0000256" key="6">
    <source>
        <dbReference type="ARBA" id="ARBA00023136"/>
    </source>
</evidence>
<evidence type="ECO:0000256" key="7">
    <source>
        <dbReference type="SAM" id="Phobius"/>
    </source>
</evidence>
<dbReference type="PANTHER" id="PTHR42709">
    <property type="entry name" value="ALKALINE PHOSPHATASE LIKE PROTEIN"/>
    <property type="match status" value="1"/>
</dbReference>
<feature type="transmembrane region" description="Helical" evidence="7">
    <location>
        <begin position="56"/>
        <end position="77"/>
    </location>
</feature>
<protein>
    <submittedName>
        <fullName evidence="9">Bifunctional DedA family/phosphatase PAP2 family protein</fullName>
    </submittedName>
</protein>
<feature type="transmembrane region" description="Helical" evidence="7">
    <location>
        <begin position="396"/>
        <end position="414"/>
    </location>
</feature>
<accession>A0A930VHQ0</accession>
<sequence length="481" mass="51027">MNWIASHILGLSPWIALLVVFAVPALESSAFVGFLFPGEIALILGGVLASQGHIPLGAVLVAGIGGAIVGDSVGYAVGRRYGRRLLDGTVGRLVKADHLDRAERYLAERGGRAVFFGRFTAALRVMVPGLAGMSGLRYRTFLAYNVSSAVAWGTMSVLFGYLGASSWQHVAHIASRIGLAALAAVILFGLGGFLVRRTAAARFEDLAGRVSKSARLRRLLTRFPRTAAWVKNRLRLHGSTGLALTLAVSVSVAATWIFLGVTQDVIAREELALLDPQVHHWVLAHRSSGLDTFFRTVTWLGSSVVTLPVLAVTGGLLARRRHSWTPVVDITVISTTAIILNAVVALAVHRPRPPASAWLTAANGWAYPSGHTTQAVAVWGTLALLGAAGAPVRARLIMTAAATMSVILVAASRIYLGDEWFTDVLGATAMTAAVLAAWSTFRLSWLTLAEPLAARSDPPDASTKLRCAGITERAQRAKTAT</sequence>
<name>A0A930VHQ0_9ACTN</name>
<dbReference type="PANTHER" id="PTHR42709:SF6">
    <property type="entry name" value="UNDECAPRENYL PHOSPHATE TRANSPORTER A"/>
    <property type="match status" value="1"/>
</dbReference>
<feature type="transmembrane region" description="Helical" evidence="7">
    <location>
        <begin position="297"/>
        <end position="318"/>
    </location>
</feature>
<dbReference type="InterPro" id="IPR051311">
    <property type="entry name" value="DedA_domain"/>
</dbReference>
<dbReference type="InterPro" id="IPR032816">
    <property type="entry name" value="VTT_dom"/>
</dbReference>
<comment type="similarity">
    <text evidence="2">Belongs to the DedA family.</text>
</comment>
<feature type="transmembrane region" description="Helical" evidence="7">
    <location>
        <begin position="420"/>
        <end position="438"/>
    </location>
</feature>
<feature type="transmembrane region" description="Helical" evidence="7">
    <location>
        <begin position="173"/>
        <end position="195"/>
    </location>
</feature>
<feature type="transmembrane region" description="Helical" evidence="7">
    <location>
        <begin position="141"/>
        <end position="161"/>
    </location>
</feature>
<dbReference type="Pfam" id="PF09335">
    <property type="entry name" value="VTT_dom"/>
    <property type="match status" value="1"/>
</dbReference>
<comment type="subcellular location">
    <subcellularLocation>
        <location evidence="1">Cell membrane</location>
        <topology evidence="1">Multi-pass membrane protein</topology>
    </subcellularLocation>
</comment>
<organism evidence="9 10">
    <name type="scientific">Nocardioides agariphilus</name>
    <dbReference type="NCBI Taxonomy" id="433664"/>
    <lineage>
        <taxon>Bacteria</taxon>
        <taxon>Bacillati</taxon>
        <taxon>Actinomycetota</taxon>
        <taxon>Actinomycetes</taxon>
        <taxon>Propionibacteriales</taxon>
        <taxon>Nocardioidaceae</taxon>
        <taxon>Nocardioides</taxon>
    </lineage>
</organism>
<evidence type="ECO:0000256" key="3">
    <source>
        <dbReference type="ARBA" id="ARBA00022475"/>
    </source>
</evidence>
<feature type="transmembrane region" description="Helical" evidence="7">
    <location>
        <begin position="330"/>
        <end position="349"/>
    </location>
</feature>